<sequence>MKLELFKLNLLENDVFQLIEKYLSENQFITPPIIYLEGGHYDPRYEISDFSLNSLTHVLNISNNLIVKHKGNIKIVIGILIDNLGLACSETSCEITDKNLSDKNIDTLPIEIEKVLDSYIIVKKEKIIISNERNCKNKTISFLKKNTKTNHDSISIENKNDILSILYHARDNQYIQLAEIKNDVVWIAKCPSIMAQHYTNITDKILKRFSDATDITIIDFSESDDMNKVTRGVEVAFDMYIPTILNTERVNIHNVFMTDYGDNQYTIANTFSKSHLLNT</sequence>
<proteinExistence type="predicted"/>
<dbReference type="eggNOG" id="ENOG50340ME">
    <property type="taxonomic scope" value="Bacteria"/>
</dbReference>
<dbReference type="EMBL" id="MUGY01000023">
    <property type="protein sequence ID" value="OXA92375.1"/>
    <property type="molecule type" value="Genomic_DNA"/>
</dbReference>
<comment type="caution">
    <text evidence="1">The sequence shown here is derived from an EMBL/GenBank/DDBJ whole genome shotgun (WGS) entry which is preliminary data.</text>
</comment>
<dbReference type="Proteomes" id="UP000028712">
    <property type="component" value="Unassembled WGS sequence"/>
</dbReference>
<dbReference type="OrthoDB" id="7068607at2"/>
<dbReference type="AlphaFoldDB" id="A0A085ZTH8"/>
<dbReference type="Proteomes" id="UP000198424">
    <property type="component" value="Unassembled WGS sequence"/>
</dbReference>
<keyword evidence="4" id="KW-1185">Reference proteome</keyword>
<dbReference type="EMBL" id="JPRM01000055">
    <property type="protein sequence ID" value="KFF07742.1"/>
    <property type="molecule type" value="Genomic_DNA"/>
</dbReference>
<protein>
    <submittedName>
        <fullName evidence="1">Uncharacterized protein</fullName>
    </submittedName>
</protein>
<evidence type="ECO:0000313" key="3">
    <source>
        <dbReference type="Proteomes" id="UP000028712"/>
    </source>
</evidence>
<reference evidence="1 3" key="1">
    <citation type="submission" date="2014-07" db="EMBL/GenBank/DDBJ databases">
        <title>Genome of Flavobacterium hydatis DSM 2063.</title>
        <authorList>
            <person name="Pipes S.E."/>
            <person name="Stropko S.J."/>
            <person name="Newman J.D."/>
        </authorList>
    </citation>
    <scope>NUCLEOTIDE SEQUENCE [LARGE SCALE GENOMIC DNA]</scope>
    <source>
        <strain evidence="1 3">DSM 2063</strain>
    </source>
</reference>
<gene>
    <name evidence="2" type="ORF">B0A62_15990</name>
    <name evidence="1" type="ORF">IW20_24305</name>
</gene>
<accession>A0A085ZTH8</accession>
<organism evidence="1 3">
    <name type="scientific">Flavobacterium hydatis</name>
    <name type="common">Cytophaga aquatilis</name>
    <dbReference type="NCBI Taxonomy" id="991"/>
    <lineage>
        <taxon>Bacteria</taxon>
        <taxon>Pseudomonadati</taxon>
        <taxon>Bacteroidota</taxon>
        <taxon>Flavobacteriia</taxon>
        <taxon>Flavobacteriales</taxon>
        <taxon>Flavobacteriaceae</taxon>
        <taxon>Flavobacterium</taxon>
    </lineage>
</organism>
<evidence type="ECO:0000313" key="2">
    <source>
        <dbReference type="EMBL" id="OXA92375.1"/>
    </source>
</evidence>
<evidence type="ECO:0000313" key="1">
    <source>
        <dbReference type="EMBL" id="KFF07742.1"/>
    </source>
</evidence>
<evidence type="ECO:0000313" key="4">
    <source>
        <dbReference type="Proteomes" id="UP000198424"/>
    </source>
</evidence>
<reference evidence="2 4" key="2">
    <citation type="submission" date="2016-11" db="EMBL/GenBank/DDBJ databases">
        <title>Whole genomes of Flavobacteriaceae.</title>
        <authorList>
            <person name="Stine C."/>
            <person name="Li C."/>
            <person name="Tadesse D."/>
        </authorList>
    </citation>
    <scope>NUCLEOTIDE SEQUENCE [LARGE SCALE GENOMIC DNA]</scope>
    <source>
        <strain evidence="2 4">ATCC 29551</strain>
    </source>
</reference>
<dbReference type="RefSeq" id="WP_035628451.1">
    <property type="nucleotide sequence ID" value="NZ_JBEWQG010000014.1"/>
</dbReference>
<name>A0A085ZTH8_FLAHY</name>